<comment type="caution">
    <text evidence="2">The sequence shown here is derived from an EMBL/GenBank/DDBJ whole genome shotgun (WGS) entry which is preliminary data.</text>
</comment>
<protein>
    <submittedName>
        <fullName evidence="2">Uncharacterized protein</fullName>
    </submittedName>
</protein>
<feature type="region of interest" description="Disordered" evidence="1">
    <location>
        <begin position="46"/>
        <end position="72"/>
    </location>
</feature>
<dbReference type="EMBL" id="JAAMPC010000007">
    <property type="protein sequence ID" value="KAG2302401.1"/>
    <property type="molecule type" value="Genomic_DNA"/>
</dbReference>
<keyword evidence="3" id="KW-1185">Reference proteome</keyword>
<evidence type="ECO:0000313" key="3">
    <source>
        <dbReference type="Proteomes" id="UP000886595"/>
    </source>
</evidence>
<feature type="region of interest" description="Disordered" evidence="1">
    <location>
        <begin position="121"/>
        <end position="145"/>
    </location>
</feature>
<evidence type="ECO:0000313" key="2">
    <source>
        <dbReference type="EMBL" id="KAG2302401.1"/>
    </source>
</evidence>
<name>A0A8X7V684_BRACI</name>
<sequence length="145" mass="16384">MRKRKWMEVKPLAGNDDLMDMADEDVMMLLPQFFAPKDMSDNLVLKLPGTSGPKKKDEAPTQNLCEAAEDDDEISLSSHGYREMENNNSRTYLQGLFDRFPSSKPALDGADSDGEYQIYEQESNALDDDDDDDDGDDDDDDDDDE</sequence>
<proteinExistence type="predicted"/>
<accession>A0A8X7V684</accession>
<organism evidence="2 3">
    <name type="scientific">Brassica carinata</name>
    <name type="common">Ethiopian mustard</name>
    <name type="synonym">Abyssinian cabbage</name>
    <dbReference type="NCBI Taxonomy" id="52824"/>
    <lineage>
        <taxon>Eukaryota</taxon>
        <taxon>Viridiplantae</taxon>
        <taxon>Streptophyta</taxon>
        <taxon>Embryophyta</taxon>
        <taxon>Tracheophyta</taxon>
        <taxon>Spermatophyta</taxon>
        <taxon>Magnoliopsida</taxon>
        <taxon>eudicotyledons</taxon>
        <taxon>Gunneridae</taxon>
        <taxon>Pentapetalae</taxon>
        <taxon>rosids</taxon>
        <taxon>malvids</taxon>
        <taxon>Brassicales</taxon>
        <taxon>Brassicaceae</taxon>
        <taxon>Brassiceae</taxon>
        <taxon>Brassica</taxon>
    </lineage>
</organism>
<dbReference type="Proteomes" id="UP000886595">
    <property type="component" value="Unassembled WGS sequence"/>
</dbReference>
<feature type="compositionally biased region" description="Acidic residues" evidence="1">
    <location>
        <begin position="125"/>
        <end position="145"/>
    </location>
</feature>
<dbReference type="OrthoDB" id="5598268at2759"/>
<reference evidence="2 3" key="1">
    <citation type="submission" date="2020-02" db="EMBL/GenBank/DDBJ databases">
        <authorList>
            <person name="Ma Q."/>
            <person name="Huang Y."/>
            <person name="Song X."/>
            <person name="Pei D."/>
        </authorList>
    </citation>
    <scope>NUCLEOTIDE SEQUENCE [LARGE SCALE GENOMIC DNA]</scope>
    <source>
        <strain evidence="2">Sxm20200214</strain>
        <tissue evidence="2">Leaf</tissue>
    </source>
</reference>
<evidence type="ECO:0000256" key="1">
    <source>
        <dbReference type="SAM" id="MobiDB-lite"/>
    </source>
</evidence>
<dbReference type="AlphaFoldDB" id="A0A8X7V684"/>
<gene>
    <name evidence="2" type="ORF">Bca52824_031052</name>
</gene>